<dbReference type="EMBL" id="KZ821697">
    <property type="protein sequence ID" value="PYH82169.1"/>
    <property type="molecule type" value="Genomic_DNA"/>
</dbReference>
<gene>
    <name evidence="1" type="ORF">BO82DRAFT_354034</name>
</gene>
<accession>A0A319CCZ5</accession>
<protein>
    <submittedName>
        <fullName evidence="1">Uncharacterized protein</fullName>
    </submittedName>
</protein>
<evidence type="ECO:0000313" key="1">
    <source>
        <dbReference type="EMBL" id="PYH82169.1"/>
    </source>
</evidence>
<dbReference type="GeneID" id="37137854"/>
<dbReference type="RefSeq" id="XP_025492369.1">
    <property type="nucleotide sequence ID" value="XM_025635113.1"/>
</dbReference>
<organism evidence="1 2">
    <name type="scientific">Aspergillus uvarum CBS 121591</name>
    <dbReference type="NCBI Taxonomy" id="1448315"/>
    <lineage>
        <taxon>Eukaryota</taxon>
        <taxon>Fungi</taxon>
        <taxon>Dikarya</taxon>
        <taxon>Ascomycota</taxon>
        <taxon>Pezizomycotina</taxon>
        <taxon>Eurotiomycetes</taxon>
        <taxon>Eurotiomycetidae</taxon>
        <taxon>Eurotiales</taxon>
        <taxon>Aspergillaceae</taxon>
        <taxon>Aspergillus</taxon>
        <taxon>Aspergillus subgen. Circumdati</taxon>
    </lineage>
</organism>
<evidence type="ECO:0000313" key="2">
    <source>
        <dbReference type="Proteomes" id="UP000248340"/>
    </source>
</evidence>
<dbReference type="AlphaFoldDB" id="A0A319CCZ5"/>
<proteinExistence type="predicted"/>
<reference evidence="1 2" key="1">
    <citation type="submission" date="2016-12" db="EMBL/GenBank/DDBJ databases">
        <title>The genomes of Aspergillus section Nigri reveals drivers in fungal speciation.</title>
        <authorList>
            <consortium name="DOE Joint Genome Institute"/>
            <person name="Vesth T.C."/>
            <person name="Nybo J."/>
            <person name="Theobald S."/>
            <person name="Brandl J."/>
            <person name="Frisvad J.C."/>
            <person name="Nielsen K.F."/>
            <person name="Lyhne E.K."/>
            <person name="Kogle M.E."/>
            <person name="Kuo A."/>
            <person name="Riley R."/>
            <person name="Clum A."/>
            <person name="Nolan M."/>
            <person name="Lipzen A."/>
            <person name="Salamov A."/>
            <person name="Henrissat B."/>
            <person name="Wiebenga A."/>
            <person name="De Vries R.P."/>
            <person name="Grigoriev I.V."/>
            <person name="Mortensen U.H."/>
            <person name="Andersen M.R."/>
            <person name="Baker S.E."/>
        </authorList>
    </citation>
    <scope>NUCLEOTIDE SEQUENCE [LARGE SCALE GENOMIC DNA]</scope>
    <source>
        <strain evidence="1 2">CBS 121591</strain>
    </source>
</reference>
<dbReference type="VEuPathDB" id="FungiDB:BO82DRAFT_354034"/>
<sequence>MSLACAVDTRTFFLGKLPGSGPSLAPFLIRRGRLLSQAGKPTANWIHIKPHRHDPLMVVYGALDLLADRY</sequence>
<name>A0A319CCZ5_9EURO</name>
<keyword evidence="2" id="KW-1185">Reference proteome</keyword>
<dbReference type="Proteomes" id="UP000248340">
    <property type="component" value="Unassembled WGS sequence"/>
</dbReference>